<dbReference type="InterPro" id="IPR009908">
    <property type="entry name" value="Methylamine_util_MauE"/>
</dbReference>
<dbReference type="Pfam" id="PF07291">
    <property type="entry name" value="MauE"/>
    <property type="match status" value="1"/>
</dbReference>
<name>A0ABZ1CDS3_9BACT</name>
<reference evidence="7 8" key="1">
    <citation type="submission" date="2021-08" db="EMBL/GenBank/DDBJ databases">
        <authorList>
            <person name="Zhang D."/>
            <person name="Zhang A."/>
            <person name="Wang L."/>
        </authorList>
    </citation>
    <scope>NUCLEOTIDE SEQUENCE [LARGE SCALE GENOMIC DNA]</scope>
    <source>
        <strain evidence="7 8">WL0086</strain>
    </source>
</reference>
<keyword evidence="2 5" id="KW-0812">Transmembrane</keyword>
<evidence type="ECO:0000256" key="3">
    <source>
        <dbReference type="ARBA" id="ARBA00022989"/>
    </source>
</evidence>
<accession>A0ABZ1CDS3</accession>
<keyword evidence="4 5" id="KW-0472">Membrane</keyword>
<feature type="transmembrane region" description="Helical" evidence="5">
    <location>
        <begin position="121"/>
        <end position="141"/>
    </location>
</feature>
<feature type="transmembrane region" description="Helical" evidence="5">
    <location>
        <begin position="86"/>
        <end position="106"/>
    </location>
</feature>
<evidence type="ECO:0000313" key="8">
    <source>
        <dbReference type="Proteomes" id="UP000738431"/>
    </source>
</evidence>
<gene>
    <name evidence="7" type="ORF">K1X11_010495</name>
</gene>
<keyword evidence="8" id="KW-1185">Reference proteome</keyword>
<evidence type="ECO:0000256" key="1">
    <source>
        <dbReference type="ARBA" id="ARBA00004141"/>
    </source>
</evidence>
<protein>
    <submittedName>
        <fullName evidence="7">MauE/DoxX family redox-associated membrane protein</fullName>
    </submittedName>
</protein>
<evidence type="ECO:0000256" key="2">
    <source>
        <dbReference type="ARBA" id="ARBA00022692"/>
    </source>
</evidence>
<dbReference type="Proteomes" id="UP000738431">
    <property type="component" value="Chromosome"/>
</dbReference>
<reference evidence="7 8" key="2">
    <citation type="submission" date="2023-12" db="EMBL/GenBank/DDBJ databases">
        <title>Description of an unclassified Opitutus bacterium of Verrucomicrobiota.</title>
        <authorList>
            <person name="Zhang D.-F."/>
        </authorList>
    </citation>
    <scope>NUCLEOTIDE SEQUENCE [LARGE SCALE GENOMIC DNA]</scope>
    <source>
        <strain evidence="7 8">WL0086</strain>
    </source>
</reference>
<dbReference type="EMBL" id="CP139781">
    <property type="protein sequence ID" value="WRQ89834.1"/>
    <property type="molecule type" value="Genomic_DNA"/>
</dbReference>
<comment type="subcellular location">
    <subcellularLocation>
        <location evidence="1">Membrane</location>
        <topology evidence="1">Multi-pass membrane protein</topology>
    </subcellularLocation>
</comment>
<sequence length="151" mass="15944">MKTPSLDAALDTSPEAPCAAAARMLSGLLFAGSGVLKLSDPSALTTAIERYELVSPALASVGGHILPWAELTTGAALLFNVCRRGAWLNACGFSLLFLLAVASAWYRGLDISCGCFGADRTIDAGSLAFNVALLALTTWGLRQELRREKQR</sequence>
<dbReference type="RefSeq" id="WP_221032292.1">
    <property type="nucleotide sequence ID" value="NZ_CP139781.1"/>
</dbReference>
<evidence type="ECO:0000259" key="6">
    <source>
        <dbReference type="Pfam" id="PF07291"/>
    </source>
</evidence>
<evidence type="ECO:0000256" key="5">
    <source>
        <dbReference type="SAM" id="Phobius"/>
    </source>
</evidence>
<evidence type="ECO:0000313" key="7">
    <source>
        <dbReference type="EMBL" id="WRQ89834.1"/>
    </source>
</evidence>
<feature type="domain" description="Methylamine utilisation protein MauE" evidence="6">
    <location>
        <begin position="19"/>
        <end position="141"/>
    </location>
</feature>
<evidence type="ECO:0000256" key="4">
    <source>
        <dbReference type="ARBA" id="ARBA00023136"/>
    </source>
</evidence>
<organism evidence="7 8">
    <name type="scientific">Actomonas aquatica</name>
    <dbReference type="NCBI Taxonomy" id="2866162"/>
    <lineage>
        <taxon>Bacteria</taxon>
        <taxon>Pseudomonadati</taxon>
        <taxon>Verrucomicrobiota</taxon>
        <taxon>Opitutia</taxon>
        <taxon>Opitutales</taxon>
        <taxon>Opitutaceae</taxon>
        <taxon>Actomonas</taxon>
    </lineage>
</organism>
<keyword evidence="3 5" id="KW-1133">Transmembrane helix</keyword>
<proteinExistence type="predicted"/>